<keyword evidence="2" id="KW-0732">Signal</keyword>
<feature type="transmembrane region" description="Helical" evidence="4">
    <location>
        <begin position="51"/>
        <end position="69"/>
    </location>
</feature>
<dbReference type="PANTHER" id="PTHR48060:SF21">
    <property type="entry name" value="L DOMAIN-LIKE PROTEIN"/>
    <property type="match status" value="1"/>
</dbReference>
<sequence length="145" mass="16021">MGPDALVQLSIQLEVHSTHTTRQNQEEKDAFCALRPSRDNMDLMCAKPNELATLILLALLLLCYGVGNVRCATVHENRRDLQALLDFKQGIIDPKGALSTWNTSIHFCRWSGVNYSVTPPWRVTVLNLTSKGLSGQISSSLGNLT</sequence>
<evidence type="ECO:0000256" key="3">
    <source>
        <dbReference type="ARBA" id="ARBA00022737"/>
    </source>
</evidence>
<keyword evidence="4" id="KW-0812">Transmembrane</keyword>
<reference evidence="6 7" key="1">
    <citation type="submission" date="2019-11" db="EMBL/GenBank/DDBJ databases">
        <title>Whole genome sequence of Oryza granulata.</title>
        <authorList>
            <person name="Li W."/>
        </authorList>
    </citation>
    <scope>NUCLEOTIDE SEQUENCE [LARGE SCALE GENOMIC DNA]</scope>
    <source>
        <strain evidence="7">cv. Menghai</strain>
        <tissue evidence="6">Leaf</tissue>
    </source>
</reference>
<dbReference type="EMBL" id="SPHZ02000001">
    <property type="protein sequence ID" value="KAF0934309.1"/>
    <property type="molecule type" value="Genomic_DNA"/>
</dbReference>
<proteinExistence type="predicted"/>
<name>A0A6G1FBS5_9ORYZ</name>
<dbReference type="Gene3D" id="3.80.10.10">
    <property type="entry name" value="Ribonuclease Inhibitor"/>
    <property type="match status" value="1"/>
</dbReference>
<protein>
    <recommendedName>
        <fullName evidence="5">Leucine-rich repeat-containing N-terminal plant-type domain-containing protein</fullName>
    </recommendedName>
</protein>
<dbReference type="Pfam" id="PF08263">
    <property type="entry name" value="LRRNT_2"/>
    <property type="match status" value="1"/>
</dbReference>
<dbReference type="PANTHER" id="PTHR48060">
    <property type="entry name" value="DNA DAMAGE-REPAIR/TOLERATION PROTEIN DRT100"/>
    <property type="match status" value="1"/>
</dbReference>
<gene>
    <name evidence="6" type="ORF">E2562_024768</name>
</gene>
<keyword evidence="1" id="KW-0433">Leucine-rich repeat</keyword>
<comment type="caution">
    <text evidence="6">The sequence shown here is derived from an EMBL/GenBank/DDBJ whole genome shotgun (WGS) entry which is preliminary data.</text>
</comment>
<keyword evidence="4" id="KW-1133">Transmembrane helix</keyword>
<dbReference type="AlphaFoldDB" id="A0A6G1FBS5"/>
<dbReference type="OrthoDB" id="687555at2759"/>
<accession>A0A6G1FBS5</accession>
<organism evidence="6 7">
    <name type="scientific">Oryza meyeriana var. granulata</name>
    <dbReference type="NCBI Taxonomy" id="110450"/>
    <lineage>
        <taxon>Eukaryota</taxon>
        <taxon>Viridiplantae</taxon>
        <taxon>Streptophyta</taxon>
        <taxon>Embryophyta</taxon>
        <taxon>Tracheophyta</taxon>
        <taxon>Spermatophyta</taxon>
        <taxon>Magnoliopsida</taxon>
        <taxon>Liliopsida</taxon>
        <taxon>Poales</taxon>
        <taxon>Poaceae</taxon>
        <taxon>BOP clade</taxon>
        <taxon>Oryzoideae</taxon>
        <taxon>Oryzeae</taxon>
        <taxon>Oryzinae</taxon>
        <taxon>Oryza</taxon>
        <taxon>Oryza meyeriana</taxon>
    </lineage>
</organism>
<dbReference type="InterPro" id="IPR013210">
    <property type="entry name" value="LRR_N_plant-typ"/>
</dbReference>
<keyword evidence="3" id="KW-0677">Repeat</keyword>
<keyword evidence="4" id="KW-0472">Membrane</keyword>
<feature type="non-terminal residue" evidence="6">
    <location>
        <position position="145"/>
    </location>
</feature>
<dbReference type="InterPro" id="IPR032675">
    <property type="entry name" value="LRR_dom_sf"/>
</dbReference>
<dbReference type="Proteomes" id="UP000479710">
    <property type="component" value="Unassembled WGS sequence"/>
</dbReference>
<keyword evidence="7" id="KW-1185">Reference proteome</keyword>
<evidence type="ECO:0000313" key="6">
    <source>
        <dbReference type="EMBL" id="KAF0934309.1"/>
    </source>
</evidence>
<feature type="domain" description="Leucine-rich repeat-containing N-terminal plant-type" evidence="5">
    <location>
        <begin position="79"/>
        <end position="113"/>
    </location>
</feature>
<dbReference type="InterPro" id="IPR053211">
    <property type="entry name" value="DNA_repair-toleration"/>
</dbReference>
<evidence type="ECO:0000256" key="1">
    <source>
        <dbReference type="ARBA" id="ARBA00022614"/>
    </source>
</evidence>
<evidence type="ECO:0000313" key="7">
    <source>
        <dbReference type="Proteomes" id="UP000479710"/>
    </source>
</evidence>
<dbReference type="SUPFAM" id="SSF52058">
    <property type="entry name" value="L domain-like"/>
    <property type="match status" value="1"/>
</dbReference>
<evidence type="ECO:0000256" key="4">
    <source>
        <dbReference type="SAM" id="Phobius"/>
    </source>
</evidence>
<evidence type="ECO:0000259" key="5">
    <source>
        <dbReference type="Pfam" id="PF08263"/>
    </source>
</evidence>
<evidence type="ECO:0000256" key="2">
    <source>
        <dbReference type="ARBA" id="ARBA00022729"/>
    </source>
</evidence>